<evidence type="ECO:0000256" key="1">
    <source>
        <dbReference type="SAM" id="Coils"/>
    </source>
</evidence>
<reference evidence="4 5" key="1">
    <citation type="journal article" date="2015" name="Int. J. Syst. Evol. Microbiol.">
        <title>Carboxylicivirga linearis sp. nov., isolated from a sea cucumber culture pond.</title>
        <authorList>
            <person name="Wang F.Q."/>
            <person name="Zhou Y.X."/>
            <person name="Lin X.Z."/>
            <person name="Chen G.J."/>
            <person name="Du Z.J."/>
        </authorList>
    </citation>
    <scope>NUCLEOTIDE SEQUENCE [LARGE SCALE GENOMIC DNA]</scope>
    <source>
        <strain evidence="4 5">FB218</strain>
    </source>
</reference>
<keyword evidence="2" id="KW-0472">Membrane</keyword>
<sequence>MTKVKQLALSILIGIEKLLKIAINKVESTFLKKDEILSLLPKDNIPKNDEYINTLKCILNKRDRIKNIAISGPYGSGKTSIIQSFKKHYPEFNYLDISLAYFTDEQIDENGKIKKKILTTEQLEDSILKQIIHRVDKRKLPDSKFDRIRHLPGQSITLFITGIILWSWSFLGLFYPNLLSKINLIHEESWFRFIHSNEPLINLFRIIVFIIGNSIFLWKSIRFLNRINIKKLNLKNGNGSIEIDNGSESSILNQYLDEIIYFFQKTKFNVVIFEDLDRFMNISIFSKLREINFLINQSSSIKHDVVFIYALKDDLFTNGERTKFFDYIIPIIPIINSSNSESKFCNYLETIEDVEFDDEFKELVSDLSLYVKEMRVLINILNEFDIIRKKLKREELKLCKLFAFVVYKNVYPSDFANLYSDQSIINKILASKKQWAKSLSQNKLEKIEKLRDQIQRKKDQTQKSTNELRMIYLCKFYELLHIQNRPIFNFNIEGETISKSEIIQSKNFNRFKDQTNIQFGYNPHDNNYKQNSGISFKQIEDNIDPEQSYADKEDLIKLNVDALTDEINKLNGQIEEIEQWNIYEFMVEDSIKGEFKKLEIPPLLTYLLKNGYIDESYTSYISFFIEGGITKGDNDFIHSVKEQNPLPFNYKLTSPEAILKKIWPRDFKEYSSLNINLIDYLIEFDSNSNRKRFNILLNQLSDGESLHLSFINTYIEAGKYSGLFIRYLTPVFNDLWNMIFIRNEFPNKNKNLVFELMLEHCSTIDIVNQNANDRVRQYIIGKTDFLNYYEKSNLIDEVKNLIKLLKIKFKKLDPHKTNEHSLFDFIDKFNYYEINLSMIKYILEGYNAPLDNFELANYSCIKNSNTENLINYIDNNLNTYIENVHFRLDDSTNEELEFIEFLLNNESLINEHKFYLIKKCHSKCNLQQMPKTFWSALMEDNKVNATWKNLLLVTQEHKIYHKPIIKFLNNLKNMDCLLNSIPEVPNDDYIGLFKSILTSNNLEDNIHKAYSEKLNVKITEEEKETISKEKAYNLIKNHRLVYSFEMYEGFKKGYDNDVHLKFIVEYIEDYINNYEDDILEVEDYTNLIDMLPNTTHKESFINKIPNEIIQTSIGLSDSIRNYYILKKVNALSYDRFFTLADKNTDNNKLLELFNLVIEGYNLRQTNLLLNILPRPWNTILMRRQIKVENTAINLKTFESLVRKGIISSFKPKGEHYIGYIKTSNIFNNNN</sequence>
<dbReference type="Proteomes" id="UP000708576">
    <property type="component" value="Unassembled WGS sequence"/>
</dbReference>
<feature type="transmembrane region" description="Helical" evidence="2">
    <location>
        <begin position="200"/>
        <end position="218"/>
    </location>
</feature>
<dbReference type="SUPFAM" id="SSF52540">
    <property type="entry name" value="P-loop containing nucleoside triphosphate hydrolases"/>
    <property type="match status" value="1"/>
</dbReference>
<gene>
    <name evidence="4" type="ORF">KEM10_12665</name>
</gene>
<comment type="caution">
    <text evidence="4">The sequence shown here is derived from an EMBL/GenBank/DDBJ whole genome shotgun (WGS) entry which is preliminary data.</text>
</comment>
<keyword evidence="2" id="KW-0812">Transmembrane</keyword>
<feature type="transmembrane region" description="Helical" evidence="2">
    <location>
        <begin position="156"/>
        <end position="179"/>
    </location>
</feature>
<dbReference type="InterPro" id="IPR027417">
    <property type="entry name" value="P-loop_NTPase"/>
</dbReference>
<organism evidence="4 5">
    <name type="scientific">Carboxylicivirga linearis</name>
    <dbReference type="NCBI Taxonomy" id="1628157"/>
    <lineage>
        <taxon>Bacteria</taxon>
        <taxon>Pseudomonadati</taxon>
        <taxon>Bacteroidota</taxon>
        <taxon>Bacteroidia</taxon>
        <taxon>Marinilabiliales</taxon>
        <taxon>Marinilabiliaceae</taxon>
        <taxon>Carboxylicivirga</taxon>
    </lineage>
</organism>
<evidence type="ECO:0000256" key="2">
    <source>
        <dbReference type="SAM" id="Phobius"/>
    </source>
</evidence>
<protein>
    <recommendedName>
        <fullName evidence="3">YobI-like P-loop NTPase domain-containing protein</fullName>
    </recommendedName>
</protein>
<evidence type="ECO:0000313" key="5">
    <source>
        <dbReference type="Proteomes" id="UP000708576"/>
    </source>
</evidence>
<proteinExistence type="predicted"/>
<dbReference type="Pfam" id="PF20693">
    <property type="entry name" value="YobI-ATPase"/>
    <property type="match status" value="1"/>
</dbReference>
<feature type="coiled-coil region" evidence="1">
    <location>
        <begin position="437"/>
        <end position="467"/>
    </location>
</feature>
<name>A0ABS5JXG3_9BACT</name>
<dbReference type="Gene3D" id="3.40.50.300">
    <property type="entry name" value="P-loop containing nucleotide triphosphate hydrolases"/>
    <property type="match status" value="1"/>
</dbReference>
<feature type="domain" description="YobI-like P-loop NTPase" evidence="3">
    <location>
        <begin position="51"/>
        <end position="425"/>
    </location>
</feature>
<dbReference type="EMBL" id="JAGUCO010000008">
    <property type="protein sequence ID" value="MBS2099136.1"/>
    <property type="molecule type" value="Genomic_DNA"/>
</dbReference>
<keyword evidence="2" id="KW-1133">Transmembrane helix</keyword>
<keyword evidence="1" id="KW-0175">Coiled coil</keyword>
<evidence type="ECO:0000313" key="4">
    <source>
        <dbReference type="EMBL" id="MBS2099136.1"/>
    </source>
</evidence>
<keyword evidence="5" id="KW-1185">Reference proteome</keyword>
<dbReference type="RefSeq" id="WP_212216379.1">
    <property type="nucleotide sequence ID" value="NZ_JAGUCO010000008.1"/>
</dbReference>
<accession>A0ABS5JXG3</accession>
<evidence type="ECO:0000259" key="3">
    <source>
        <dbReference type="Pfam" id="PF20693"/>
    </source>
</evidence>
<dbReference type="InterPro" id="IPR048428">
    <property type="entry name" value="YobI-NTPase"/>
</dbReference>